<dbReference type="GeneID" id="98001360"/>
<evidence type="ECO:0000256" key="4">
    <source>
        <dbReference type="RuleBase" id="RU361277"/>
    </source>
</evidence>
<comment type="caution">
    <text evidence="6">The sequence shown here is derived from an EMBL/GenBank/DDBJ whole genome shotgun (WGS) entry which is preliminary data.</text>
</comment>
<dbReference type="InterPro" id="IPR020843">
    <property type="entry name" value="ER"/>
</dbReference>
<accession>A0A3E3E2M2</accession>
<comment type="similarity">
    <text evidence="4">Belongs to the zinc-containing alcohol dehydrogenase family.</text>
</comment>
<dbReference type="InterPro" id="IPR002328">
    <property type="entry name" value="ADH_Zn_CS"/>
</dbReference>
<evidence type="ECO:0000313" key="6">
    <source>
        <dbReference type="EMBL" id="RGD75505.1"/>
    </source>
</evidence>
<dbReference type="Proteomes" id="UP000261212">
    <property type="component" value="Unassembled WGS sequence"/>
</dbReference>
<dbReference type="Pfam" id="PF00107">
    <property type="entry name" value="ADH_zinc_N"/>
    <property type="match status" value="1"/>
</dbReference>
<dbReference type="Pfam" id="PF08240">
    <property type="entry name" value="ADH_N"/>
    <property type="match status" value="1"/>
</dbReference>
<dbReference type="InterPro" id="IPR011032">
    <property type="entry name" value="GroES-like_sf"/>
</dbReference>
<dbReference type="InterPro" id="IPR036291">
    <property type="entry name" value="NAD(P)-bd_dom_sf"/>
</dbReference>
<evidence type="ECO:0000256" key="1">
    <source>
        <dbReference type="ARBA" id="ARBA00022723"/>
    </source>
</evidence>
<evidence type="ECO:0000256" key="2">
    <source>
        <dbReference type="ARBA" id="ARBA00022833"/>
    </source>
</evidence>
<dbReference type="SUPFAM" id="SSF51735">
    <property type="entry name" value="NAD(P)-binding Rossmann-fold domains"/>
    <property type="match status" value="1"/>
</dbReference>
<keyword evidence="2 4" id="KW-0862">Zinc</keyword>
<dbReference type="SMART" id="SM00829">
    <property type="entry name" value="PKS_ER"/>
    <property type="match status" value="1"/>
</dbReference>
<proteinExistence type="inferred from homology"/>
<dbReference type="EMBL" id="QUSM01000002">
    <property type="protein sequence ID" value="RGD75505.1"/>
    <property type="molecule type" value="Genomic_DNA"/>
</dbReference>
<comment type="cofactor">
    <cofactor evidence="4">
        <name>Zn(2+)</name>
        <dbReference type="ChEBI" id="CHEBI:29105"/>
    </cofactor>
</comment>
<dbReference type="RefSeq" id="WP_007051105.1">
    <property type="nucleotide sequence ID" value="NZ_CABKNJ010000001.1"/>
</dbReference>
<evidence type="ECO:0000259" key="5">
    <source>
        <dbReference type="SMART" id="SM00829"/>
    </source>
</evidence>
<dbReference type="InterPro" id="IPR013149">
    <property type="entry name" value="ADH-like_C"/>
</dbReference>
<sequence length="344" mass="37543">MKAAVLNNAEDLRIMDLEMPRAGEGEIIMKVKSALTCGTDVKTFRRGHPTIPFGGNKTAFGHEGSGVVYEVGRGVDKFKVGDRIAAHNTAPCHSCYSCQVGDYSMCDDLRQMRGTWAEYVKIPASLVRETIFKIPDTMSHKQAALLEPLSCAVYGVDLSDIKLGDLVVVNGCGPIGLMMLKCAKLKGATVIACDFTDLRLETAKKLGADMTVDLKDVDNQVEAVRELTPYGRGVDVAIEATGVPEVWEKNMLMARKGGMVMEFGGCKPGTTITVDTKLLHYSQLTIKGVYHTTPKHVGMAFELIKRGEFPEELMINKSFKLDKALDALLSHAKGEVIKNEIVID</sequence>
<keyword evidence="1 4" id="KW-0479">Metal-binding</keyword>
<organism evidence="6 7">
    <name type="scientific">Anaerofustis stercorihominis</name>
    <dbReference type="NCBI Taxonomy" id="214853"/>
    <lineage>
        <taxon>Bacteria</taxon>
        <taxon>Bacillati</taxon>
        <taxon>Bacillota</taxon>
        <taxon>Clostridia</taxon>
        <taxon>Eubacteriales</taxon>
        <taxon>Eubacteriaceae</taxon>
        <taxon>Anaerofustis</taxon>
    </lineage>
</organism>
<dbReference type="InterPro" id="IPR013154">
    <property type="entry name" value="ADH-like_N"/>
</dbReference>
<dbReference type="GO" id="GO:0008270">
    <property type="term" value="F:zinc ion binding"/>
    <property type="evidence" value="ECO:0007669"/>
    <property type="project" value="InterPro"/>
</dbReference>
<dbReference type="Gene3D" id="3.90.180.10">
    <property type="entry name" value="Medium-chain alcohol dehydrogenases, catalytic domain"/>
    <property type="match status" value="1"/>
</dbReference>
<dbReference type="SUPFAM" id="SSF50129">
    <property type="entry name" value="GroES-like"/>
    <property type="match status" value="1"/>
</dbReference>
<gene>
    <name evidence="6" type="ORF">DW687_04045</name>
</gene>
<dbReference type="Gene3D" id="3.40.50.720">
    <property type="entry name" value="NAD(P)-binding Rossmann-like Domain"/>
    <property type="match status" value="1"/>
</dbReference>
<evidence type="ECO:0000313" key="7">
    <source>
        <dbReference type="Proteomes" id="UP000261212"/>
    </source>
</evidence>
<name>A0A3E3E2M2_9FIRM</name>
<reference evidence="6 7" key="1">
    <citation type="submission" date="2018-08" db="EMBL/GenBank/DDBJ databases">
        <title>A genome reference for cultivated species of the human gut microbiota.</title>
        <authorList>
            <person name="Zou Y."/>
            <person name="Xue W."/>
            <person name="Luo G."/>
        </authorList>
    </citation>
    <scope>NUCLEOTIDE SEQUENCE [LARGE SCALE GENOMIC DNA]</scope>
    <source>
        <strain evidence="6 7">AM25-6</strain>
    </source>
</reference>
<protein>
    <submittedName>
        <fullName evidence="6">Alcohol dehydrogenase</fullName>
    </submittedName>
</protein>
<dbReference type="PANTHER" id="PTHR43401:SF2">
    <property type="entry name" value="L-THREONINE 3-DEHYDROGENASE"/>
    <property type="match status" value="1"/>
</dbReference>
<dbReference type="AlphaFoldDB" id="A0A3E3E2M2"/>
<feature type="domain" description="Enoyl reductase (ER)" evidence="5">
    <location>
        <begin position="7"/>
        <end position="315"/>
    </location>
</feature>
<dbReference type="InterPro" id="IPR050129">
    <property type="entry name" value="Zn_alcohol_dh"/>
</dbReference>
<evidence type="ECO:0000256" key="3">
    <source>
        <dbReference type="ARBA" id="ARBA00023002"/>
    </source>
</evidence>
<dbReference type="PROSITE" id="PS00059">
    <property type="entry name" value="ADH_ZINC"/>
    <property type="match status" value="1"/>
</dbReference>
<dbReference type="PANTHER" id="PTHR43401">
    <property type="entry name" value="L-THREONINE 3-DEHYDROGENASE"/>
    <property type="match status" value="1"/>
</dbReference>
<keyword evidence="3" id="KW-0560">Oxidoreductase</keyword>
<dbReference type="GO" id="GO:0016491">
    <property type="term" value="F:oxidoreductase activity"/>
    <property type="evidence" value="ECO:0007669"/>
    <property type="project" value="UniProtKB-KW"/>
</dbReference>